<dbReference type="EMBL" id="CM027686">
    <property type="protein sequence ID" value="KAG0523534.1"/>
    <property type="molecule type" value="Genomic_DNA"/>
</dbReference>
<sequence length="90" mass="10986">MRRLHLFFFVFFGGAKLARTDRRSNFERIKYKSNGAPPIPYVESSRCSPRRARRRRHSQRWIRQVYPEPTFCRFLSALRRHLFTRLILTT</sequence>
<evidence type="ECO:0000313" key="3">
    <source>
        <dbReference type="Proteomes" id="UP000807115"/>
    </source>
</evidence>
<name>A0A921QK93_SORBI</name>
<comment type="caution">
    <text evidence="2">The sequence shown here is derived from an EMBL/GenBank/DDBJ whole genome shotgun (WGS) entry which is preliminary data.</text>
</comment>
<reference evidence="2" key="1">
    <citation type="journal article" date="2019" name="BMC Genomics">
        <title>A new reference genome for Sorghum bicolor reveals high levels of sequence similarity between sweet and grain genotypes: implications for the genetics of sugar metabolism.</title>
        <authorList>
            <person name="Cooper E.A."/>
            <person name="Brenton Z.W."/>
            <person name="Flinn B.S."/>
            <person name="Jenkins J."/>
            <person name="Shu S."/>
            <person name="Flowers D."/>
            <person name="Luo F."/>
            <person name="Wang Y."/>
            <person name="Xia P."/>
            <person name="Barry K."/>
            <person name="Daum C."/>
            <person name="Lipzen A."/>
            <person name="Yoshinaga Y."/>
            <person name="Schmutz J."/>
            <person name="Saski C."/>
            <person name="Vermerris W."/>
            <person name="Kresovich S."/>
        </authorList>
    </citation>
    <scope>NUCLEOTIDE SEQUENCE</scope>
</reference>
<dbReference type="Proteomes" id="UP000807115">
    <property type="component" value="Chromosome 7"/>
</dbReference>
<proteinExistence type="predicted"/>
<feature type="signal peptide" evidence="1">
    <location>
        <begin position="1"/>
        <end position="20"/>
    </location>
</feature>
<gene>
    <name evidence="2" type="ORF">BDA96_07G131100</name>
</gene>
<keyword evidence="1" id="KW-0732">Signal</keyword>
<dbReference type="AlphaFoldDB" id="A0A921QK93"/>
<organism evidence="2 3">
    <name type="scientific">Sorghum bicolor</name>
    <name type="common">Sorghum</name>
    <name type="synonym">Sorghum vulgare</name>
    <dbReference type="NCBI Taxonomy" id="4558"/>
    <lineage>
        <taxon>Eukaryota</taxon>
        <taxon>Viridiplantae</taxon>
        <taxon>Streptophyta</taxon>
        <taxon>Embryophyta</taxon>
        <taxon>Tracheophyta</taxon>
        <taxon>Spermatophyta</taxon>
        <taxon>Magnoliopsida</taxon>
        <taxon>Liliopsida</taxon>
        <taxon>Poales</taxon>
        <taxon>Poaceae</taxon>
        <taxon>PACMAD clade</taxon>
        <taxon>Panicoideae</taxon>
        <taxon>Andropogonodae</taxon>
        <taxon>Andropogoneae</taxon>
        <taxon>Sorghinae</taxon>
        <taxon>Sorghum</taxon>
    </lineage>
</organism>
<evidence type="ECO:0000256" key="1">
    <source>
        <dbReference type="SAM" id="SignalP"/>
    </source>
</evidence>
<protein>
    <recommendedName>
        <fullName evidence="4">Secreted protein</fullName>
    </recommendedName>
</protein>
<dbReference type="Gramene" id="EES14960">
    <property type="protein sequence ID" value="EES14960"/>
    <property type="gene ID" value="SORBI_3007G122300"/>
</dbReference>
<feature type="chain" id="PRO_5037356087" description="Secreted protein" evidence="1">
    <location>
        <begin position="21"/>
        <end position="90"/>
    </location>
</feature>
<accession>A0A921QK93</accession>
<evidence type="ECO:0008006" key="4">
    <source>
        <dbReference type="Google" id="ProtNLM"/>
    </source>
</evidence>
<evidence type="ECO:0000313" key="2">
    <source>
        <dbReference type="EMBL" id="KAG0523534.1"/>
    </source>
</evidence>
<reference evidence="2" key="2">
    <citation type="submission" date="2020-10" db="EMBL/GenBank/DDBJ databases">
        <authorList>
            <person name="Cooper E.A."/>
            <person name="Brenton Z.W."/>
            <person name="Flinn B.S."/>
            <person name="Jenkins J."/>
            <person name="Shu S."/>
            <person name="Flowers D."/>
            <person name="Luo F."/>
            <person name="Wang Y."/>
            <person name="Xia P."/>
            <person name="Barry K."/>
            <person name="Daum C."/>
            <person name="Lipzen A."/>
            <person name="Yoshinaga Y."/>
            <person name="Schmutz J."/>
            <person name="Saski C."/>
            <person name="Vermerris W."/>
            <person name="Kresovich S."/>
        </authorList>
    </citation>
    <scope>NUCLEOTIDE SEQUENCE</scope>
</reference>